<evidence type="ECO:0000259" key="6">
    <source>
        <dbReference type="Pfam" id="PF00155"/>
    </source>
</evidence>
<evidence type="ECO:0000256" key="1">
    <source>
        <dbReference type="ARBA" id="ARBA00001933"/>
    </source>
</evidence>
<protein>
    <recommendedName>
        <fullName evidence="2">cysteine-S-conjugate beta-lyase</fullName>
        <ecNumber evidence="2">4.4.1.13</ecNumber>
    </recommendedName>
</protein>
<evidence type="ECO:0000256" key="5">
    <source>
        <dbReference type="ARBA" id="ARBA00037974"/>
    </source>
</evidence>
<evidence type="ECO:0000256" key="4">
    <source>
        <dbReference type="ARBA" id="ARBA00023239"/>
    </source>
</evidence>
<reference evidence="7 8" key="1">
    <citation type="submission" date="2017-10" db="EMBL/GenBank/DDBJ databases">
        <title>Genomics of the genus Arcobacter.</title>
        <authorList>
            <person name="Perez-Cataluna A."/>
            <person name="Figueras M.J."/>
        </authorList>
    </citation>
    <scope>NUCLEOTIDE SEQUENCE [LARGE SCALE GENOMIC DNA]</scope>
    <source>
        <strain evidence="7 8">CECT 8993</strain>
    </source>
</reference>
<comment type="cofactor">
    <cofactor evidence="1">
        <name>pyridoxal 5'-phosphate</name>
        <dbReference type="ChEBI" id="CHEBI:597326"/>
    </cofactor>
</comment>
<gene>
    <name evidence="7" type="ORF">CRV08_14650</name>
</gene>
<dbReference type="InterPro" id="IPR051798">
    <property type="entry name" value="Class-II_PLP-Dep_Aminotrans"/>
</dbReference>
<dbReference type="InterPro" id="IPR015424">
    <property type="entry name" value="PyrdxlP-dep_Trfase"/>
</dbReference>
<dbReference type="Proteomes" id="UP000290172">
    <property type="component" value="Unassembled WGS sequence"/>
</dbReference>
<keyword evidence="3" id="KW-0663">Pyridoxal phosphate</keyword>
<dbReference type="InterPro" id="IPR004839">
    <property type="entry name" value="Aminotransferase_I/II_large"/>
</dbReference>
<accession>A0A4Q0Y6D0</accession>
<dbReference type="PANTHER" id="PTHR43525:SF1">
    <property type="entry name" value="PROTEIN MALY"/>
    <property type="match status" value="1"/>
</dbReference>
<dbReference type="SUPFAM" id="SSF53383">
    <property type="entry name" value="PLP-dependent transferases"/>
    <property type="match status" value="1"/>
</dbReference>
<evidence type="ECO:0000313" key="8">
    <source>
        <dbReference type="Proteomes" id="UP000290172"/>
    </source>
</evidence>
<keyword evidence="7" id="KW-0032">Aminotransferase</keyword>
<sequence>MIYNFDEIIDRKNTSCSKYDALDIYFGYEDLQPLWVADMDFKTPDVVNDVILERVKKGLYGYPIATQRTFDAVKNWMKKKHNWQIDNSWITFVNGVVPAYSAAIEAFSEEGDEVIVQTPVYFPLFKHIKSNNRVLVTNPLKENNGYYTMDLEDLKKKITPKTKIFVLCSPHNPVGRVWSKEELKELAQICLDNNILIISDEIHSDIVFKKFTPIATISDEIAMNTLTLNSPGKTFNTAGLKCGYAISKNSEIMNTFKTIIEKREVKSINIFGFTALEAAYELGDSWLDELLIYLKKNINFTKEFLEKNNSKINFLEPEATYLLWLSFKKITNDYNKVKQKLLEESKVALNEGSTFGREGKGYFRLNCALPQSELEKGLSKIVTFF</sequence>
<dbReference type="CDD" id="cd00609">
    <property type="entry name" value="AAT_like"/>
    <property type="match status" value="1"/>
</dbReference>
<evidence type="ECO:0000256" key="3">
    <source>
        <dbReference type="ARBA" id="ARBA00022898"/>
    </source>
</evidence>
<organism evidence="7 8">
    <name type="scientific">Halarcobacter ebronensis</name>
    <dbReference type="NCBI Taxonomy" id="1462615"/>
    <lineage>
        <taxon>Bacteria</taxon>
        <taxon>Pseudomonadati</taxon>
        <taxon>Campylobacterota</taxon>
        <taxon>Epsilonproteobacteria</taxon>
        <taxon>Campylobacterales</taxon>
        <taxon>Arcobacteraceae</taxon>
        <taxon>Halarcobacter</taxon>
    </lineage>
</organism>
<feature type="domain" description="Aminotransferase class I/classII large" evidence="6">
    <location>
        <begin position="71"/>
        <end position="381"/>
    </location>
</feature>
<keyword evidence="7" id="KW-0808">Transferase</keyword>
<dbReference type="InterPro" id="IPR027619">
    <property type="entry name" value="C-S_lyase_PatB-like"/>
</dbReference>
<dbReference type="RefSeq" id="WP_128983438.1">
    <property type="nucleotide sequence ID" value="NZ_PDKJ01000022.1"/>
</dbReference>
<dbReference type="Pfam" id="PF00155">
    <property type="entry name" value="Aminotran_1_2"/>
    <property type="match status" value="1"/>
</dbReference>
<name>A0A4Q0Y6D0_9BACT</name>
<dbReference type="Gene3D" id="3.40.640.10">
    <property type="entry name" value="Type I PLP-dependent aspartate aminotransferase-like (Major domain)"/>
    <property type="match status" value="1"/>
</dbReference>
<dbReference type="GO" id="GO:0047804">
    <property type="term" value="F:cysteine-S-conjugate beta-lyase activity"/>
    <property type="evidence" value="ECO:0007669"/>
    <property type="project" value="UniProtKB-EC"/>
</dbReference>
<comment type="caution">
    <text evidence="7">The sequence shown here is derived from an EMBL/GenBank/DDBJ whole genome shotgun (WGS) entry which is preliminary data.</text>
</comment>
<dbReference type="InterPro" id="IPR015421">
    <property type="entry name" value="PyrdxlP-dep_Trfase_major"/>
</dbReference>
<evidence type="ECO:0000256" key="2">
    <source>
        <dbReference type="ARBA" id="ARBA00012224"/>
    </source>
</evidence>
<comment type="similarity">
    <text evidence="5">Belongs to the class-II pyridoxal-phosphate-dependent aminotransferase family. MalY/PatB cystathionine beta-lyase subfamily.</text>
</comment>
<evidence type="ECO:0000313" key="7">
    <source>
        <dbReference type="EMBL" id="RXJ65726.1"/>
    </source>
</evidence>
<dbReference type="EMBL" id="PDKJ01000022">
    <property type="protein sequence ID" value="RXJ65726.1"/>
    <property type="molecule type" value="Genomic_DNA"/>
</dbReference>
<dbReference type="PANTHER" id="PTHR43525">
    <property type="entry name" value="PROTEIN MALY"/>
    <property type="match status" value="1"/>
</dbReference>
<dbReference type="GO" id="GO:0008483">
    <property type="term" value="F:transaminase activity"/>
    <property type="evidence" value="ECO:0007669"/>
    <property type="project" value="UniProtKB-KW"/>
</dbReference>
<dbReference type="GO" id="GO:0030170">
    <property type="term" value="F:pyridoxal phosphate binding"/>
    <property type="evidence" value="ECO:0007669"/>
    <property type="project" value="InterPro"/>
</dbReference>
<dbReference type="NCBIfam" id="TIGR04350">
    <property type="entry name" value="C_S_lyase_PatB"/>
    <property type="match status" value="1"/>
</dbReference>
<dbReference type="AlphaFoldDB" id="A0A4Q0Y6D0"/>
<dbReference type="EC" id="4.4.1.13" evidence="2"/>
<dbReference type="InterPro" id="IPR015422">
    <property type="entry name" value="PyrdxlP-dep_Trfase_small"/>
</dbReference>
<proteinExistence type="inferred from homology"/>
<dbReference type="Gene3D" id="3.90.1150.10">
    <property type="entry name" value="Aspartate Aminotransferase, domain 1"/>
    <property type="match status" value="1"/>
</dbReference>
<keyword evidence="4" id="KW-0456">Lyase</keyword>